<evidence type="ECO:0000313" key="3">
    <source>
        <dbReference type="Proteomes" id="UP000676325"/>
    </source>
</evidence>
<dbReference type="Proteomes" id="UP000676325">
    <property type="component" value="Unassembled WGS sequence"/>
</dbReference>
<evidence type="ECO:0000259" key="1">
    <source>
        <dbReference type="Pfam" id="PF01636"/>
    </source>
</evidence>
<dbReference type="InterPro" id="IPR011009">
    <property type="entry name" value="Kinase-like_dom_sf"/>
</dbReference>
<dbReference type="SUPFAM" id="SSF56112">
    <property type="entry name" value="Protein kinase-like (PK-like)"/>
    <property type="match status" value="1"/>
</dbReference>
<accession>A0A941EBJ3</accession>
<reference evidence="2" key="1">
    <citation type="submission" date="2021-04" db="EMBL/GenBank/DDBJ databases">
        <title>Genome based classification of Actinospica acidithermotolerans sp. nov., an actinobacterium isolated from an Indonesian hot spring.</title>
        <authorList>
            <person name="Kusuma A.B."/>
            <person name="Putra K.E."/>
            <person name="Nafisah S."/>
            <person name="Loh J."/>
            <person name="Nouioui I."/>
            <person name="Goodfellow M."/>
        </authorList>
    </citation>
    <scope>NUCLEOTIDE SEQUENCE</scope>
    <source>
        <strain evidence="2">MGRD01-02</strain>
    </source>
</reference>
<comment type="caution">
    <text evidence="2">The sequence shown here is derived from an EMBL/GenBank/DDBJ whole genome shotgun (WGS) entry which is preliminary data.</text>
</comment>
<name>A0A941EBJ3_9ACTN</name>
<dbReference type="RefSeq" id="WP_212518716.1">
    <property type="nucleotide sequence ID" value="NZ_JAGSOH010000037.1"/>
</dbReference>
<gene>
    <name evidence="2" type="ORF">KDK95_14740</name>
</gene>
<keyword evidence="3" id="KW-1185">Reference proteome</keyword>
<dbReference type="InterPro" id="IPR002575">
    <property type="entry name" value="Aminoglycoside_PTrfase"/>
</dbReference>
<evidence type="ECO:0000313" key="2">
    <source>
        <dbReference type="EMBL" id="MBR7827573.1"/>
    </source>
</evidence>
<sequence length="269" mass="29552">MRIDYDDLPEPVRMDMKSRFGVIRTARTVEAGTNCDIAAVLETDSAGRVFLKGLPEDHDSVRDQQREARVNPYIEEIGPRLLGSWSIAGWDLIAFDAVEDARHADYTPGSPDLPKLATVMKQLAETPCPSVPMMTAGRRWGAYLDNTEGVALLEGSSLLHTDYHGGNVLITNERAWLVDWAWATRGAAFIDLALLLPRLIAAGHSPDQAEAWAAKHTVWQDANPAAITAFAAAISRLWGQLAERHADRKARQPIVDAAIIWADHRGTTA</sequence>
<organism evidence="2 3">
    <name type="scientific">Actinospica acidithermotolerans</name>
    <dbReference type="NCBI Taxonomy" id="2828514"/>
    <lineage>
        <taxon>Bacteria</taxon>
        <taxon>Bacillati</taxon>
        <taxon>Actinomycetota</taxon>
        <taxon>Actinomycetes</taxon>
        <taxon>Catenulisporales</taxon>
        <taxon>Actinospicaceae</taxon>
        <taxon>Actinospica</taxon>
    </lineage>
</organism>
<feature type="domain" description="Aminoglycoside phosphotransferase" evidence="1">
    <location>
        <begin position="156"/>
        <end position="215"/>
    </location>
</feature>
<protein>
    <submittedName>
        <fullName evidence="2">Phosphotransferase</fullName>
    </submittedName>
</protein>
<dbReference type="Pfam" id="PF01636">
    <property type="entry name" value="APH"/>
    <property type="match status" value="1"/>
</dbReference>
<dbReference type="AlphaFoldDB" id="A0A941EBJ3"/>
<dbReference type="EMBL" id="JAGSOH010000037">
    <property type="protein sequence ID" value="MBR7827573.1"/>
    <property type="molecule type" value="Genomic_DNA"/>
</dbReference>
<dbReference type="Gene3D" id="3.90.1200.10">
    <property type="match status" value="1"/>
</dbReference>
<proteinExistence type="predicted"/>